<evidence type="ECO:0000313" key="1">
    <source>
        <dbReference type="Proteomes" id="UP000790787"/>
    </source>
</evidence>
<evidence type="ECO:0000313" key="2">
    <source>
        <dbReference type="RefSeq" id="XP_075094022.1"/>
    </source>
</evidence>
<gene>
    <name evidence="2" type="primary">LOC107812534</name>
</gene>
<accession>A0AC58T9W8</accession>
<keyword evidence="1" id="KW-1185">Reference proteome</keyword>
<reference evidence="2" key="2">
    <citation type="submission" date="2025-08" db="UniProtKB">
        <authorList>
            <consortium name="RefSeq"/>
        </authorList>
    </citation>
    <scope>IDENTIFICATION</scope>
    <source>
        <tissue evidence="2">Leaf</tissue>
    </source>
</reference>
<proteinExistence type="predicted"/>
<protein>
    <submittedName>
        <fullName evidence="2">Meiosis-specific protein ASY3 isoform X1</fullName>
    </submittedName>
</protein>
<dbReference type="RefSeq" id="XP_075094022.1">
    <property type="nucleotide sequence ID" value="XM_075237921.1"/>
</dbReference>
<sequence>MDVNRKPNSRDDPMSDAWSFGSNYHPSSQSRKISVGIVIDSVAKCRTQKAKQAENHAHVAALKTSNKGTSAENGGTTMAQNKRNFTNDRKKREIGSTSAIREPTEQQTSPWISTKTLHHEPTLEPVTPAEKPSIVQGVVEMSNRSNRVEVGPVECSLRAFLIQTRTLQFDKSKQVKENAAVEEMPEKEVKGKNAKPENAGSETLRLKLWEILGNVSSQNKQCPNSPVLVQDANASHPEHKDTGYHVDEPRQNSDTIESDTQSHEYAIRRPVTRSLARKRAPAKLKSYSRKRPPACKEDGLEKNPFLSKDRWSRTLCDAGTDSSLMENGRRGKRKSHQMDASKICKQNNVMKDEDASNSHKRVPLPKKFVYPGVAAGNGTTLFEEKKDEMDQPNADNLESHVVEMTEQLRNLQEHIDQQGNSADKSKRKALDSDSDEQIPTLAMKTPSRKSFPGFAPRSNQGQPHGDVHEHITSKTEGISNVKSSDSGRRSFPGFAPRSNLGQQHGDVHEHITSKTEGISNVKSSDSGRKSFPGFAPRSNLGQPHGDVHEHITSKTEGISNVKRFCPGRKSFPEFAPRSNLGQPHGDVHEHITSKTEGICKVKSFDGLKREYNESSDDAGKLESAPFSERPIKEEDSQFRFSRPSSMESDAEGSEDSSNIQGGIQTQLSPEIGNTKEQEAPRPNKKLFNKDDANLSGVNLAAASSKVDHSLKTVSSSLFLSLLHMNSTGIDCRKLEKYLAQNEEDALTSAMTLFAISLEKVRSKMKSVTNQRSAEILKSVAENVHTQLQNAEFQIKADMRKITSLNKSKRKHVEEVLQEKQQHLNVIYERFKEEVNQHLQDCKSTLESLEAHEVEVKATVEKRKASSRKLLLEAEEAIETQLDYAERRINSIHHVAREKMCQLKLVVAECLKEGVLG</sequence>
<organism evidence="1 2">
    <name type="scientific">Nicotiana tabacum</name>
    <name type="common">Common tobacco</name>
    <dbReference type="NCBI Taxonomy" id="4097"/>
    <lineage>
        <taxon>Eukaryota</taxon>
        <taxon>Viridiplantae</taxon>
        <taxon>Streptophyta</taxon>
        <taxon>Embryophyta</taxon>
        <taxon>Tracheophyta</taxon>
        <taxon>Spermatophyta</taxon>
        <taxon>Magnoliopsida</taxon>
        <taxon>eudicotyledons</taxon>
        <taxon>Gunneridae</taxon>
        <taxon>Pentapetalae</taxon>
        <taxon>asterids</taxon>
        <taxon>lamiids</taxon>
        <taxon>Solanales</taxon>
        <taxon>Solanaceae</taxon>
        <taxon>Nicotianoideae</taxon>
        <taxon>Nicotianeae</taxon>
        <taxon>Nicotiana</taxon>
    </lineage>
</organism>
<name>A0AC58T9W8_TOBAC</name>
<dbReference type="Proteomes" id="UP000790787">
    <property type="component" value="Chromosome 19"/>
</dbReference>
<reference evidence="1" key="1">
    <citation type="journal article" date="2014" name="Nat. Commun.">
        <title>The tobacco genome sequence and its comparison with those of tomato and potato.</title>
        <authorList>
            <person name="Sierro N."/>
            <person name="Battey J.N."/>
            <person name="Ouadi S."/>
            <person name="Bakaher N."/>
            <person name="Bovet L."/>
            <person name="Willig A."/>
            <person name="Goepfert S."/>
            <person name="Peitsch M.C."/>
            <person name="Ivanov N.V."/>
        </authorList>
    </citation>
    <scope>NUCLEOTIDE SEQUENCE [LARGE SCALE GENOMIC DNA]</scope>
</reference>